<dbReference type="EMBL" id="JAPWGY010000003">
    <property type="protein sequence ID" value="MCZ4281398.1"/>
    <property type="molecule type" value="Genomic_DNA"/>
</dbReference>
<dbReference type="Pfam" id="PF03466">
    <property type="entry name" value="LysR_substrate"/>
    <property type="match status" value="1"/>
</dbReference>
<evidence type="ECO:0000259" key="5">
    <source>
        <dbReference type="PROSITE" id="PS50931"/>
    </source>
</evidence>
<evidence type="ECO:0000256" key="2">
    <source>
        <dbReference type="ARBA" id="ARBA00023015"/>
    </source>
</evidence>
<dbReference type="Pfam" id="PF00126">
    <property type="entry name" value="HTH_1"/>
    <property type="match status" value="1"/>
</dbReference>
<keyword evidence="4" id="KW-0804">Transcription</keyword>
<dbReference type="InterPro" id="IPR005119">
    <property type="entry name" value="LysR_subst-bd"/>
</dbReference>
<dbReference type="SUPFAM" id="SSF46785">
    <property type="entry name" value="Winged helix' DNA-binding domain"/>
    <property type="match status" value="1"/>
</dbReference>
<dbReference type="PANTHER" id="PTHR30537:SF5">
    <property type="entry name" value="HTH-TYPE TRANSCRIPTIONAL ACTIVATOR TTDR-RELATED"/>
    <property type="match status" value="1"/>
</dbReference>
<organism evidence="6 7">
    <name type="scientific">Kiloniella laminariae</name>
    <dbReference type="NCBI Taxonomy" id="454162"/>
    <lineage>
        <taxon>Bacteria</taxon>
        <taxon>Pseudomonadati</taxon>
        <taxon>Pseudomonadota</taxon>
        <taxon>Alphaproteobacteria</taxon>
        <taxon>Rhodospirillales</taxon>
        <taxon>Kiloniellaceae</taxon>
        <taxon>Kiloniella</taxon>
    </lineage>
</organism>
<comment type="similarity">
    <text evidence="1">Belongs to the LysR transcriptional regulatory family.</text>
</comment>
<keyword evidence="3" id="KW-0238">DNA-binding</keyword>
<dbReference type="Proteomes" id="UP001069802">
    <property type="component" value="Unassembled WGS sequence"/>
</dbReference>
<dbReference type="SUPFAM" id="SSF53850">
    <property type="entry name" value="Periplasmic binding protein-like II"/>
    <property type="match status" value="1"/>
</dbReference>
<gene>
    <name evidence="6" type="ORF">O4H49_11460</name>
</gene>
<keyword evidence="2" id="KW-0805">Transcription regulation</keyword>
<feature type="domain" description="HTH lysR-type" evidence="5">
    <location>
        <begin position="1"/>
        <end position="59"/>
    </location>
</feature>
<dbReference type="InterPro" id="IPR036388">
    <property type="entry name" value="WH-like_DNA-bd_sf"/>
</dbReference>
<reference evidence="6" key="1">
    <citation type="submission" date="2022-12" db="EMBL/GenBank/DDBJ databases">
        <title>Bacterial isolates from different developmental stages of Nematostella vectensis.</title>
        <authorList>
            <person name="Fraune S."/>
        </authorList>
    </citation>
    <scope>NUCLEOTIDE SEQUENCE</scope>
    <source>
        <strain evidence="6">G21630-S1</strain>
    </source>
</reference>
<keyword evidence="7" id="KW-1185">Reference proteome</keyword>
<dbReference type="RefSeq" id="WP_269423550.1">
    <property type="nucleotide sequence ID" value="NZ_JAPWGY010000003.1"/>
</dbReference>
<name>A0ABT4LJW9_9PROT</name>
<protein>
    <submittedName>
        <fullName evidence="6">LysR family transcriptional regulator</fullName>
    </submittedName>
</protein>
<comment type="caution">
    <text evidence="6">The sequence shown here is derived from an EMBL/GenBank/DDBJ whole genome shotgun (WGS) entry which is preliminary data.</text>
</comment>
<evidence type="ECO:0000256" key="1">
    <source>
        <dbReference type="ARBA" id="ARBA00009437"/>
    </source>
</evidence>
<dbReference type="InterPro" id="IPR000847">
    <property type="entry name" value="LysR_HTH_N"/>
</dbReference>
<evidence type="ECO:0000313" key="7">
    <source>
        <dbReference type="Proteomes" id="UP001069802"/>
    </source>
</evidence>
<dbReference type="Gene3D" id="3.40.190.290">
    <property type="match status" value="1"/>
</dbReference>
<accession>A0ABT4LJW9</accession>
<dbReference type="InterPro" id="IPR036390">
    <property type="entry name" value="WH_DNA-bd_sf"/>
</dbReference>
<dbReference type="Gene3D" id="1.10.10.10">
    <property type="entry name" value="Winged helix-like DNA-binding domain superfamily/Winged helix DNA-binding domain"/>
    <property type="match status" value="1"/>
</dbReference>
<sequence length="308" mass="34068">MDQLHLFKTLIAAIDGGSLSAAAKARGISQPAASQQITLLESQLRKELLFRTSRGVLPTEAGRLVYQSAKTIIEQLNILEEDLGNLDNSLSGKLRITAPLAIGQKLVAPIVFDMQAKYPDLDITLKLNDLLMDLVKDRFDLAIRVGSLGKSEGVARKIGDLDLVLVSSPDFINTHGRPQTPADLAGLQMIRYREDTTKNLELIRQGSNYSAEVATSFIFDNTDVILNALYRGIGFTKFPRVLVRDQIVQGALEELLPDYQLPSKPVYLLYPSRQSLSRRAQVFIDQLLCIMAHTDGIIPARGNKWRAA</sequence>
<proteinExistence type="inferred from homology"/>
<evidence type="ECO:0000256" key="4">
    <source>
        <dbReference type="ARBA" id="ARBA00023163"/>
    </source>
</evidence>
<dbReference type="PRINTS" id="PR00039">
    <property type="entry name" value="HTHLYSR"/>
</dbReference>
<dbReference type="PROSITE" id="PS50931">
    <property type="entry name" value="HTH_LYSR"/>
    <property type="match status" value="1"/>
</dbReference>
<dbReference type="PANTHER" id="PTHR30537">
    <property type="entry name" value="HTH-TYPE TRANSCRIPTIONAL REGULATOR"/>
    <property type="match status" value="1"/>
</dbReference>
<evidence type="ECO:0000256" key="3">
    <source>
        <dbReference type="ARBA" id="ARBA00023125"/>
    </source>
</evidence>
<dbReference type="CDD" id="cd08422">
    <property type="entry name" value="PBP2_CrgA_like"/>
    <property type="match status" value="1"/>
</dbReference>
<dbReference type="InterPro" id="IPR058163">
    <property type="entry name" value="LysR-type_TF_proteobact-type"/>
</dbReference>
<evidence type="ECO:0000313" key="6">
    <source>
        <dbReference type="EMBL" id="MCZ4281398.1"/>
    </source>
</evidence>